<dbReference type="Proteomes" id="UP000023152">
    <property type="component" value="Unassembled WGS sequence"/>
</dbReference>
<sequence length="193" mass="22547">MTLMSFFATKRPGIVDISPNQFKSYLSSKLLETDEDKTKWFVKNLLVNNRADLIEILIKALPSDQIQLALKIAIEELSNRILEFHEYNETDRKCMLYFLCQWNAVKGDDPFEINGNSVYVLSNVLTYDLLFYDILSIKKLYGIDTDEDKLHTINDYYAVKMYSQMYKDLQSILEGALEFMPTDIVLLIISFFF</sequence>
<name>X6NUQ7_RETFI</name>
<gene>
    <name evidence="1" type="ORF">RFI_07596</name>
</gene>
<accession>X6NUQ7</accession>
<reference evidence="1 2" key="1">
    <citation type="journal article" date="2013" name="Curr. Biol.">
        <title>The Genome of the Foraminiferan Reticulomyxa filosa.</title>
        <authorList>
            <person name="Glockner G."/>
            <person name="Hulsmann N."/>
            <person name="Schleicher M."/>
            <person name="Noegel A.A."/>
            <person name="Eichinger L."/>
            <person name="Gallinger C."/>
            <person name="Pawlowski J."/>
            <person name="Sierra R."/>
            <person name="Euteneuer U."/>
            <person name="Pillet L."/>
            <person name="Moustafa A."/>
            <person name="Platzer M."/>
            <person name="Groth M."/>
            <person name="Szafranski K."/>
            <person name="Schliwa M."/>
        </authorList>
    </citation>
    <scope>NUCLEOTIDE SEQUENCE [LARGE SCALE GENOMIC DNA]</scope>
</reference>
<dbReference type="EMBL" id="ASPP01006005">
    <property type="protein sequence ID" value="ETO29524.1"/>
    <property type="molecule type" value="Genomic_DNA"/>
</dbReference>
<keyword evidence="2" id="KW-1185">Reference proteome</keyword>
<evidence type="ECO:0000313" key="2">
    <source>
        <dbReference type="Proteomes" id="UP000023152"/>
    </source>
</evidence>
<proteinExistence type="predicted"/>
<evidence type="ECO:0000313" key="1">
    <source>
        <dbReference type="EMBL" id="ETO29524.1"/>
    </source>
</evidence>
<protein>
    <submittedName>
        <fullName evidence="1">Uncharacterized protein</fullName>
    </submittedName>
</protein>
<dbReference type="AlphaFoldDB" id="X6NUQ7"/>
<organism evidence="1 2">
    <name type="scientific">Reticulomyxa filosa</name>
    <dbReference type="NCBI Taxonomy" id="46433"/>
    <lineage>
        <taxon>Eukaryota</taxon>
        <taxon>Sar</taxon>
        <taxon>Rhizaria</taxon>
        <taxon>Retaria</taxon>
        <taxon>Foraminifera</taxon>
        <taxon>Monothalamids</taxon>
        <taxon>Reticulomyxidae</taxon>
        <taxon>Reticulomyxa</taxon>
    </lineage>
</organism>
<comment type="caution">
    <text evidence="1">The sequence shown here is derived from an EMBL/GenBank/DDBJ whole genome shotgun (WGS) entry which is preliminary data.</text>
</comment>